<proteinExistence type="predicted"/>
<keyword evidence="3" id="KW-1185">Reference proteome</keyword>
<sequence>MNIDRVHQPTNSNTARVSPVEKTQPTQPVEDILKKPEQNQEEKQSKVDKKKMEDIVKGLNDFIQPVSTSLHFVLHEKLNDFYVTIVDDKTKEVIREIPSKKILDTYASMMESVGLLVDKKI</sequence>
<dbReference type="PANTHER" id="PTHR37166:SF1">
    <property type="entry name" value="PROTEIN FLAG"/>
    <property type="match status" value="1"/>
</dbReference>
<gene>
    <name evidence="2" type="primary">flaG</name>
    <name evidence="2" type="ORF">F4V44_20690</name>
</gene>
<dbReference type="OrthoDB" id="9799867at2"/>
<dbReference type="PANTHER" id="PTHR37166">
    <property type="entry name" value="PROTEIN FLAG"/>
    <property type="match status" value="1"/>
</dbReference>
<evidence type="ECO:0000313" key="3">
    <source>
        <dbReference type="Proteomes" id="UP000326671"/>
    </source>
</evidence>
<evidence type="ECO:0000313" key="2">
    <source>
        <dbReference type="EMBL" id="KAA9018039.1"/>
    </source>
</evidence>
<feature type="compositionally biased region" description="Polar residues" evidence="1">
    <location>
        <begin position="8"/>
        <end position="27"/>
    </location>
</feature>
<reference evidence="2 3" key="1">
    <citation type="submission" date="2019-09" db="EMBL/GenBank/DDBJ databases">
        <title>Whole genome sequences of isolates from the Mars Exploration Rovers.</title>
        <authorList>
            <person name="Seuylemezian A."/>
            <person name="Vaishampayan P."/>
        </authorList>
    </citation>
    <scope>NUCLEOTIDE SEQUENCE [LARGE SCALE GENOMIC DNA]</scope>
    <source>
        <strain evidence="2 3">MER_TA_151</strain>
    </source>
</reference>
<dbReference type="Pfam" id="PF03646">
    <property type="entry name" value="FlaG"/>
    <property type="match status" value="1"/>
</dbReference>
<keyword evidence="2" id="KW-0282">Flagellum</keyword>
<dbReference type="NCBIfam" id="NF005834">
    <property type="entry name" value="PRK07738.1"/>
    <property type="match status" value="1"/>
</dbReference>
<dbReference type="AlphaFoldDB" id="A0A5J5HBK3"/>
<accession>A0A5J5HBK3</accession>
<organism evidence="2 3">
    <name type="scientific">Niallia endozanthoxylica</name>
    <dbReference type="NCBI Taxonomy" id="2036016"/>
    <lineage>
        <taxon>Bacteria</taxon>
        <taxon>Bacillati</taxon>
        <taxon>Bacillota</taxon>
        <taxon>Bacilli</taxon>
        <taxon>Bacillales</taxon>
        <taxon>Bacillaceae</taxon>
        <taxon>Niallia</taxon>
    </lineage>
</organism>
<protein>
    <submittedName>
        <fullName evidence="2">Flagellar protein FlaG</fullName>
    </submittedName>
</protein>
<feature type="region of interest" description="Disordered" evidence="1">
    <location>
        <begin position="1"/>
        <end position="49"/>
    </location>
</feature>
<keyword evidence="2" id="KW-0969">Cilium</keyword>
<dbReference type="Gene3D" id="3.30.160.170">
    <property type="entry name" value="FlaG-like"/>
    <property type="match status" value="1"/>
</dbReference>
<dbReference type="InterPro" id="IPR035924">
    <property type="entry name" value="FlaG-like_sf"/>
</dbReference>
<comment type="caution">
    <text evidence="2">The sequence shown here is derived from an EMBL/GenBank/DDBJ whole genome shotgun (WGS) entry which is preliminary data.</text>
</comment>
<dbReference type="EMBL" id="VYKL01000035">
    <property type="protein sequence ID" value="KAA9018039.1"/>
    <property type="molecule type" value="Genomic_DNA"/>
</dbReference>
<evidence type="ECO:0000256" key="1">
    <source>
        <dbReference type="SAM" id="MobiDB-lite"/>
    </source>
</evidence>
<feature type="compositionally biased region" description="Basic and acidic residues" evidence="1">
    <location>
        <begin position="31"/>
        <end position="49"/>
    </location>
</feature>
<dbReference type="SUPFAM" id="SSF160214">
    <property type="entry name" value="FlaG-like"/>
    <property type="match status" value="1"/>
</dbReference>
<dbReference type="RefSeq" id="WP_150441910.1">
    <property type="nucleotide sequence ID" value="NZ_VYKL01000035.1"/>
</dbReference>
<dbReference type="Proteomes" id="UP000326671">
    <property type="component" value="Unassembled WGS sequence"/>
</dbReference>
<dbReference type="InterPro" id="IPR005186">
    <property type="entry name" value="FlaG"/>
</dbReference>
<name>A0A5J5HBK3_9BACI</name>
<keyword evidence="2" id="KW-0966">Cell projection</keyword>